<organism evidence="2 3">
    <name type="scientific">Portunus trituberculatus</name>
    <name type="common">Swimming crab</name>
    <name type="synonym">Neptunus trituberculatus</name>
    <dbReference type="NCBI Taxonomy" id="210409"/>
    <lineage>
        <taxon>Eukaryota</taxon>
        <taxon>Metazoa</taxon>
        <taxon>Ecdysozoa</taxon>
        <taxon>Arthropoda</taxon>
        <taxon>Crustacea</taxon>
        <taxon>Multicrustacea</taxon>
        <taxon>Malacostraca</taxon>
        <taxon>Eumalacostraca</taxon>
        <taxon>Eucarida</taxon>
        <taxon>Decapoda</taxon>
        <taxon>Pleocyemata</taxon>
        <taxon>Brachyura</taxon>
        <taxon>Eubrachyura</taxon>
        <taxon>Portunoidea</taxon>
        <taxon>Portunidae</taxon>
        <taxon>Portuninae</taxon>
        <taxon>Portunus</taxon>
    </lineage>
</organism>
<reference evidence="2 3" key="1">
    <citation type="submission" date="2019-05" db="EMBL/GenBank/DDBJ databases">
        <title>Another draft genome of Portunus trituberculatus and its Hox gene families provides insights of decapod evolution.</title>
        <authorList>
            <person name="Jeong J.-H."/>
            <person name="Song I."/>
            <person name="Kim S."/>
            <person name="Choi T."/>
            <person name="Kim D."/>
            <person name="Ryu S."/>
            <person name="Kim W."/>
        </authorList>
    </citation>
    <scope>NUCLEOTIDE SEQUENCE [LARGE SCALE GENOMIC DNA]</scope>
    <source>
        <tissue evidence="2">Muscle</tissue>
    </source>
</reference>
<dbReference type="Proteomes" id="UP000324222">
    <property type="component" value="Unassembled WGS sequence"/>
</dbReference>
<feature type="compositionally biased region" description="Gly residues" evidence="1">
    <location>
        <begin position="168"/>
        <end position="185"/>
    </location>
</feature>
<feature type="region of interest" description="Disordered" evidence="1">
    <location>
        <begin position="79"/>
        <end position="100"/>
    </location>
</feature>
<feature type="compositionally biased region" description="Low complexity" evidence="1">
    <location>
        <begin position="88"/>
        <end position="100"/>
    </location>
</feature>
<evidence type="ECO:0000313" key="2">
    <source>
        <dbReference type="EMBL" id="MPC21199.1"/>
    </source>
</evidence>
<feature type="compositionally biased region" description="Low complexity" evidence="1">
    <location>
        <begin position="32"/>
        <end position="44"/>
    </location>
</feature>
<feature type="region of interest" description="Disordered" evidence="1">
    <location>
        <begin position="31"/>
        <end position="56"/>
    </location>
</feature>
<dbReference type="AlphaFoldDB" id="A0A5B7DJF1"/>
<name>A0A5B7DJF1_PORTR</name>
<comment type="caution">
    <text evidence="2">The sequence shown here is derived from an EMBL/GenBank/DDBJ whole genome shotgun (WGS) entry which is preliminary data.</text>
</comment>
<dbReference type="EMBL" id="VSRR010000951">
    <property type="protein sequence ID" value="MPC21199.1"/>
    <property type="molecule type" value="Genomic_DNA"/>
</dbReference>
<proteinExistence type="predicted"/>
<feature type="region of interest" description="Disordered" evidence="1">
    <location>
        <begin position="139"/>
        <end position="185"/>
    </location>
</feature>
<keyword evidence="3" id="KW-1185">Reference proteome</keyword>
<evidence type="ECO:0000256" key="1">
    <source>
        <dbReference type="SAM" id="MobiDB-lite"/>
    </source>
</evidence>
<gene>
    <name evidence="2" type="ORF">E2C01_014176</name>
</gene>
<sequence>MQDMSGRERRASTWPSCDSRVRAALSTWQSECPGSAAPCAAAGQSGAGRGRARAPRARCRGAWRAGRRAQPVRRAERHLTAAHRQRPPAHAGAAAATPHASTVRGVGEAAAPPGGGRGWRGLAGGAWCQRAPCRGLRARWGPHSLTCRGEGGDLRPGAPPGEGESRCKGGGGGGGEGGGGRPQVP</sequence>
<accession>A0A5B7DJF1</accession>
<evidence type="ECO:0000313" key="3">
    <source>
        <dbReference type="Proteomes" id="UP000324222"/>
    </source>
</evidence>
<protein>
    <submittedName>
        <fullName evidence="2">Uncharacterized protein</fullName>
    </submittedName>
</protein>